<dbReference type="Proteomes" id="UP001150062">
    <property type="component" value="Unassembled WGS sequence"/>
</dbReference>
<feature type="chain" id="PRO_5047323624" description="Tyrosine-protein kinase ephrin type A/B receptor-like domain-containing protein" evidence="3">
    <location>
        <begin position="22"/>
        <end position="1311"/>
    </location>
</feature>
<dbReference type="InterPro" id="IPR011641">
    <property type="entry name" value="Tyr-kin_ephrin_A/B_rcpt-like"/>
</dbReference>
<feature type="compositionally biased region" description="Basic and acidic residues" evidence="1">
    <location>
        <begin position="1246"/>
        <end position="1261"/>
    </location>
</feature>
<feature type="transmembrane region" description="Helical" evidence="2">
    <location>
        <begin position="1147"/>
        <end position="1164"/>
    </location>
</feature>
<accession>A0ABQ8Z677</accession>
<feature type="domain" description="Tyrosine-protein kinase ephrin type A/B receptor-like" evidence="4">
    <location>
        <begin position="563"/>
        <end position="606"/>
    </location>
</feature>
<name>A0ABQ8Z677_9EUKA</name>
<protein>
    <recommendedName>
        <fullName evidence="4">Tyrosine-protein kinase ephrin type A/B receptor-like domain-containing protein</fullName>
    </recommendedName>
</protein>
<dbReference type="Pfam" id="PF07699">
    <property type="entry name" value="Ephrin_rec_like"/>
    <property type="match status" value="5"/>
</dbReference>
<evidence type="ECO:0000313" key="5">
    <source>
        <dbReference type="EMBL" id="KAJ6252268.1"/>
    </source>
</evidence>
<reference evidence="5" key="1">
    <citation type="submission" date="2022-08" db="EMBL/GenBank/DDBJ databases">
        <title>Novel sulfate-reducing endosymbionts in the free-living metamonad Anaeramoeba.</title>
        <authorList>
            <person name="Jerlstrom-Hultqvist J."/>
            <person name="Cepicka I."/>
            <person name="Gallot-Lavallee L."/>
            <person name="Salas-Leiva D."/>
            <person name="Curtis B.A."/>
            <person name="Zahonova K."/>
            <person name="Pipaliya S."/>
            <person name="Dacks J."/>
            <person name="Roger A.J."/>
        </authorList>
    </citation>
    <scope>NUCLEOTIDE SEQUENCE</scope>
    <source>
        <strain evidence="5">Schooner1</strain>
    </source>
</reference>
<organism evidence="5 6">
    <name type="scientific">Anaeramoeba flamelloides</name>
    <dbReference type="NCBI Taxonomy" id="1746091"/>
    <lineage>
        <taxon>Eukaryota</taxon>
        <taxon>Metamonada</taxon>
        <taxon>Anaeramoebidae</taxon>
        <taxon>Anaeramoeba</taxon>
    </lineage>
</organism>
<evidence type="ECO:0000313" key="6">
    <source>
        <dbReference type="Proteomes" id="UP001150062"/>
    </source>
</evidence>
<evidence type="ECO:0000256" key="1">
    <source>
        <dbReference type="SAM" id="MobiDB-lite"/>
    </source>
</evidence>
<feature type="region of interest" description="Disordered" evidence="1">
    <location>
        <begin position="1207"/>
        <end position="1311"/>
    </location>
</feature>
<dbReference type="SMART" id="SM00261">
    <property type="entry name" value="FU"/>
    <property type="match status" value="5"/>
</dbReference>
<feature type="transmembrane region" description="Helical" evidence="2">
    <location>
        <begin position="927"/>
        <end position="951"/>
    </location>
</feature>
<keyword evidence="6" id="KW-1185">Reference proteome</keyword>
<dbReference type="InterPro" id="IPR006212">
    <property type="entry name" value="Furin_repeat"/>
</dbReference>
<feature type="signal peptide" evidence="3">
    <location>
        <begin position="1"/>
        <end position="21"/>
    </location>
</feature>
<feature type="transmembrane region" description="Helical" evidence="2">
    <location>
        <begin position="870"/>
        <end position="890"/>
    </location>
</feature>
<comment type="caution">
    <text evidence="5">The sequence shown here is derived from an EMBL/GenBank/DDBJ whole genome shotgun (WGS) entry which is preliminary data.</text>
</comment>
<keyword evidence="2" id="KW-1133">Transmembrane helix</keyword>
<dbReference type="InterPro" id="IPR009030">
    <property type="entry name" value="Growth_fac_rcpt_cys_sf"/>
</dbReference>
<dbReference type="PANTHER" id="PTHR46967">
    <property type="entry name" value="INSULIN-LIKE GROWTH FACTOR BINDING PROTEIN,N-TERMINAL"/>
    <property type="match status" value="1"/>
</dbReference>
<evidence type="ECO:0000259" key="4">
    <source>
        <dbReference type="Pfam" id="PF07699"/>
    </source>
</evidence>
<dbReference type="SUPFAM" id="SSF57184">
    <property type="entry name" value="Growth factor receptor domain"/>
    <property type="match status" value="2"/>
</dbReference>
<evidence type="ECO:0000256" key="2">
    <source>
        <dbReference type="SAM" id="Phobius"/>
    </source>
</evidence>
<keyword evidence="2" id="KW-0472">Membrane</keyword>
<feature type="compositionally biased region" description="Polar residues" evidence="1">
    <location>
        <begin position="1286"/>
        <end position="1300"/>
    </location>
</feature>
<feature type="domain" description="Tyrosine-protein kinase ephrin type A/B receptor-like" evidence="4">
    <location>
        <begin position="614"/>
        <end position="660"/>
    </location>
</feature>
<feature type="compositionally biased region" description="Acidic residues" evidence="1">
    <location>
        <begin position="1223"/>
        <end position="1238"/>
    </location>
</feature>
<keyword evidence="3" id="KW-0732">Signal</keyword>
<evidence type="ECO:0000256" key="3">
    <source>
        <dbReference type="SAM" id="SignalP"/>
    </source>
</evidence>
<feature type="transmembrane region" description="Helical" evidence="2">
    <location>
        <begin position="1100"/>
        <end position="1119"/>
    </location>
</feature>
<dbReference type="PANTHER" id="PTHR46967:SF1">
    <property type="entry name" value="KERATIN-ASSOCIATED PROTEIN 16-1-LIKE"/>
    <property type="match status" value="1"/>
</dbReference>
<feature type="transmembrane region" description="Helical" evidence="2">
    <location>
        <begin position="835"/>
        <end position="854"/>
    </location>
</feature>
<sequence length="1311" mass="146958">MIKLKVVLLVLLFAFTSHVSGSEKRKCRLQPLTLGNEFQVNTFVTNSQSYAAFASLGERFIVVYQGFYKDGDQEGIFAQIFNSTDGSKIGEEVTVNSYTADQQMLPDVASFSSGDEDGEFLVGWQSNWQDGSYNGIYAQVLNATDGSQIRGEFLVTNATSGDQKYVSLDYVSNDKFVVAWASFNQEPDESGFGVFAQTFDSATGAKSGSEFMVNNYTDTDQNYPKVSALNEDKYIIVWESLGQDGDNYGIFAQMFDAATGAKSGSEFQVNDYTANTQKNPSIAYFASLDQFLVCWESSGQDGDNYGIFAQMFDAATGAKIGSEFQANNETANSQENCNVASINDDTDFIITWDSFGQDGSSWGLYAQKFQSSDRSKIGEEFLVNNYTLYDQQYSTVGAIGASGEKFVIAWQSYDQDGSSEGVFAQIYNSTAIDDCVCKEGEYLNSTRICLSCPEGTYQDESGQESCKKCPVGTNSKKTGVTSIDLCLLCTEGTYQDEEGQTVCKQCPIGTFSDLTGANTSDLCLDCPEGSYQDELGQSTCKQCEEGKFQNETKQTLCLACLRGTYQNETGQSQCVPCSSGKYQSQEGQTECQNCDVGHYSAHEGASICLGCDTGTYQNDEGSTGCKNCQMGSYSVESASTECNKCPAGTYGIREAASSFEAACYYCPRGTWNDLEGVPNKTDCIQCNAGFYNEQLGSKSRDSCWPCPTGTYSNQEGLTSSYDCVQCPENQVSTDINSTSCSYCPVGYEGNDMQDSCVECQKGYYKDGIDSKCQPCGADTFNNEVGLTYCLKCGIPGICLGGNTCSDGRDPDSFCSKCIEGHYLKNAECKECQSPYFILVWVFIALLIIILILRLRKIEEKVKVIKRNPIFGIYITFLQLLAGVLIMNIQWPAYIDSNIVSVTSIFNFEISTFVSPDCFEHFNFYTEYLIMVLLPFGLILLWVIVLSFLIIISKLRKNGKKNWDFIKARTLYYTTQGFRIMYIPEVIVCSQPFQRTWQKGIKKYTLDYFPDITTDDQRYKSFYPWFVFLLIFYAAIIPLILISILFVAKKHDFSEYWYKRFGWLWKHYKRNRFWWEIPKFGYKFLLVITPIFISTTTSHNILLTILLIIILMMNTIILIFRPYHTIIPKNNKERNIKSHWEKISPEDLIAFGLNMILFSVVSSGIAETKSILFFIFYLCGGIITFMGTRKNLKHMYYKIKNITKFKKKKTSGSNDDEKKKNDTDSDTETDNDDDDDEDDHNLSKNQLDGDNKPEKNFNEKSDNNSVSSSSSSSGSGSDLEMKEIKTDQNQMKTNPIINSPLNDDINNEKEKD</sequence>
<keyword evidence="2" id="KW-0812">Transmembrane</keyword>
<feature type="transmembrane region" description="Helical" evidence="2">
    <location>
        <begin position="1170"/>
        <end position="1187"/>
    </location>
</feature>
<dbReference type="EMBL" id="JAOAOG010000047">
    <property type="protein sequence ID" value="KAJ6252268.1"/>
    <property type="molecule type" value="Genomic_DNA"/>
</dbReference>
<feature type="transmembrane region" description="Helical" evidence="2">
    <location>
        <begin position="1024"/>
        <end position="1047"/>
    </location>
</feature>
<feature type="domain" description="Tyrosine-protein kinase ephrin type A/B receptor-like" evidence="4">
    <location>
        <begin position="661"/>
        <end position="703"/>
    </location>
</feature>
<proteinExistence type="predicted"/>
<dbReference type="Gene3D" id="2.10.50.10">
    <property type="entry name" value="Tumor Necrosis Factor Receptor, subunit A, domain 2"/>
    <property type="match status" value="5"/>
</dbReference>
<feature type="domain" description="Tyrosine-protein kinase ephrin type A/B receptor-like" evidence="4">
    <location>
        <begin position="519"/>
        <end position="551"/>
    </location>
</feature>
<feature type="domain" description="Tyrosine-protein kinase ephrin type A/B receptor-like" evidence="4">
    <location>
        <begin position="440"/>
        <end position="486"/>
    </location>
</feature>
<feature type="compositionally biased region" description="Low complexity" evidence="1">
    <location>
        <begin position="1262"/>
        <end position="1277"/>
    </location>
</feature>
<dbReference type="SMART" id="SM01411">
    <property type="entry name" value="Ephrin_rec_like"/>
    <property type="match status" value="7"/>
</dbReference>
<gene>
    <name evidence="5" type="ORF">M0813_14419</name>
</gene>